<evidence type="ECO:0000313" key="2">
    <source>
        <dbReference type="Proteomes" id="UP000288805"/>
    </source>
</evidence>
<dbReference type="Gene3D" id="3.30.420.10">
    <property type="entry name" value="Ribonuclease H-like superfamily/Ribonuclease H"/>
    <property type="match status" value="1"/>
</dbReference>
<gene>
    <name evidence="1" type="ORF">CK203_056725</name>
</gene>
<dbReference type="SUPFAM" id="SSF53098">
    <property type="entry name" value="Ribonuclease H-like"/>
    <property type="match status" value="1"/>
</dbReference>
<dbReference type="GO" id="GO:0003676">
    <property type="term" value="F:nucleic acid binding"/>
    <property type="evidence" value="ECO:0007669"/>
    <property type="project" value="InterPro"/>
</dbReference>
<dbReference type="PANTHER" id="PTHR37984:SF5">
    <property type="entry name" value="PROTEIN NYNRIN-LIKE"/>
    <property type="match status" value="1"/>
</dbReference>
<dbReference type="InterPro" id="IPR050951">
    <property type="entry name" value="Retrovirus_Pol_polyprotein"/>
</dbReference>
<proteinExistence type="predicted"/>
<sequence>MDVSLESKSLPSVGYSRKSYLQTTSQRLARGKLVHFHGWKSLALPSVGPGENGVCEISQMHKRAAKSLHNNMLSSQGCEVGFHLEVLSSQLAAYIGGYNFFVQLRIAHRLKHWILDFLRFEMCSFLAYFERLRQRTIRLQCLFLRFDTYPEVATTKDQRALRSRFRRSYDDRGSYKSLWSTHGRTHASPGHEFILVAIDYFTKWVEVASYARLTSARVANFIRSHIICHYGVPDELISDRGTKMGLLIVALEQPIYEIEWAQARFDQPNLLDERRLRVVDHVQAYKRKMARAFRKRVKPKPLQKMDLVLRILRGLVGDPRGKFRSSWSRPYVIRELTSEGVAWLTDLDGNQFSEPLNVDQLKKYYFIDDIGFILLSCIRYPHWDIFLIFSEVPIVVGRHYTGAYSLSFDEISLHSITMMDARLSTSLELSTIDCIETSLHGFVEIEMDHIRLDYPDEQYFVNFEICF</sequence>
<reference evidence="1 2" key="1">
    <citation type="journal article" date="2018" name="PLoS Genet.">
        <title>Population sequencing reveals clonal diversity and ancestral inbreeding in the grapevine cultivar Chardonnay.</title>
        <authorList>
            <person name="Roach M.J."/>
            <person name="Johnson D.L."/>
            <person name="Bohlmann J."/>
            <person name="van Vuuren H.J."/>
            <person name="Jones S.J."/>
            <person name="Pretorius I.S."/>
            <person name="Schmidt S.A."/>
            <person name="Borneman A.R."/>
        </authorList>
    </citation>
    <scope>NUCLEOTIDE SEQUENCE [LARGE SCALE GENOMIC DNA]</scope>
    <source>
        <strain evidence="2">cv. Chardonnay</strain>
        <tissue evidence="1">Leaf</tissue>
    </source>
</reference>
<evidence type="ECO:0000313" key="1">
    <source>
        <dbReference type="EMBL" id="RVW70424.1"/>
    </source>
</evidence>
<name>A0A438GDY9_VITVI</name>
<dbReference type="AlphaFoldDB" id="A0A438GDY9"/>
<dbReference type="InterPro" id="IPR012337">
    <property type="entry name" value="RNaseH-like_sf"/>
</dbReference>
<comment type="caution">
    <text evidence="1">The sequence shown here is derived from an EMBL/GenBank/DDBJ whole genome shotgun (WGS) entry which is preliminary data.</text>
</comment>
<dbReference type="PANTHER" id="PTHR37984">
    <property type="entry name" value="PROTEIN CBG26694"/>
    <property type="match status" value="1"/>
</dbReference>
<protein>
    <recommendedName>
        <fullName evidence="3">Integrase catalytic domain-containing protein</fullName>
    </recommendedName>
</protein>
<dbReference type="EMBL" id="QGNW01000465">
    <property type="protein sequence ID" value="RVW70424.1"/>
    <property type="molecule type" value="Genomic_DNA"/>
</dbReference>
<accession>A0A438GDY9</accession>
<organism evidence="1 2">
    <name type="scientific">Vitis vinifera</name>
    <name type="common">Grape</name>
    <dbReference type="NCBI Taxonomy" id="29760"/>
    <lineage>
        <taxon>Eukaryota</taxon>
        <taxon>Viridiplantae</taxon>
        <taxon>Streptophyta</taxon>
        <taxon>Embryophyta</taxon>
        <taxon>Tracheophyta</taxon>
        <taxon>Spermatophyta</taxon>
        <taxon>Magnoliopsida</taxon>
        <taxon>eudicotyledons</taxon>
        <taxon>Gunneridae</taxon>
        <taxon>Pentapetalae</taxon>
        <taxon>rosids</taxon>
        <taxon>Vitales</taxon>
        <taxon>Vitaceae</taxon>
        <taxon>Viteae</taxon>
        <taxon>Vitis</taxon>
    </lineage>
</organism>
<dbReference type="InterPro" id="IPR036397">
    <property type="entry name" value="RNaseH_sf"/>
</dbReference>
<evidence type="ECO:0008006" key="3">
    <source>
        <dbReference type="Google" id="ProtNLM"/>
    </source>
</evidence>
<dbReference type="Proteomes" id="UP000288805">
    <property type="component" value="Unassembled WGS sequence"/>
</dbReference>